<dbReference type="Pfam" id="PF17048">
    <property type="entry name" value="Ceramidse_alk_C"/>
    <property type="match status" value="1"/>
</dbReference>
<comment type="caution">
    <text evidence="9">The sequence shown here is derived from an EMBL/GenBank/DDBJ whole genome shotgun (WGS) entry which is preliminary data.</text>
</comment>
<comment type="similarity">
    <text evidence="1 5">Belongs to the neutral ceramidase family.</text>
</comment>
<dbReference type="EMBL" id="QJSP01000003">
    <property type="protein sequence ID" value="PYE19153.1"/>
    <property type="molecule type" value="Genomic_DNA"/>
</dbReference>
<dbReference type="GO" id="GO:0046514">
    <property type="term" value="P:ceramide catabolic process"/>
    <property type="evidence" value="ECO:0007669"/>
    <property type="project" value="InterPro"/>
</dbReference>
<name>A0A318RLF9_WILLI</name>
<dbReference type="InterPro" id="IPR006311">
    <property type="entry name" value="TAT_signal"/>
</dbReference>
<feature type="binding site" evidence="4">
    <location>
        <position position="496"/>
    </location>
    <ligand>
        <name>Zn(2+)</name>
        <dbReference type="ChEBI" id="CHEBI:29105"/>
    </ligand>
</feature>
<dbReference type="Pfam" id="PF04734">
    <property type="entry name" value="Ceramidase_alk"/>
    <property type="match status" value="1"/>
</dbReference>
<feature type="active site" description="Nucleophile" evidence="3">
    <location>
        <position position="294"/>
    </location>
</feature>
<evidence type="ECO:0000259" key="7">
    <source>
        <dbReference type="Pfam" id="PF04734"/>
    </source>
</evidence>
<organism evidence="9 10">
    <name type="scientific">Williamsia limnetica</name>
    <dbReference type="NCBI Taxonomy" id="882452"/>
    <lineage>
        <taxon>Bacteria</taxon>
        <taxon>Bacillati</taxon>
        <taxon>Actinomycetota</taxon>
        <taxon>Actinomycetes</taxon>
        <taxon>Mycobacteriales</taxon>
        <taxon>Nocardiaceae</taxon>
        <taxon>Williamsia</taxon>
    </lineage>
</organism>
<keyword evidence="4" id="KW-0862">Zinc</keyword>
<feature type="binding site" evidence="4">
    <location>
        <position position="460"/>
    </location>
    <ligand>
        <name>Zn(2+)</name>
        <dbReference type="ChEBI" id="CHEBI:29105"/>
    </ligand>
</feature>
<dbReference type="InterPro" id="IPR031329">
    <property type="entry name" value="NEUT/ALK_ceramidase_N"/>
</dbReference>
<dbReference type="Proteomes" id="UP000247591">
    <property type="component" value="Unassembled WGS sequence"/>
</dbReference>
<feature type="binding site" evidence="4">
    <location>
        <position position="143"/>
    </location>
    <ligand>
        <name>Zn(2+)</name>
        <dbReference type="ChEBI" id="CHEBI:29105"/>
    </ligand>
</feature>
<dbReference type="PANTHER" id="PTHR12670:SF1">
    <property type="entry name" value="NEUTRAL CERAMIDASE"/>
    <property type="match status" value="1"/>
</dbReference>
<keyword evidence="5" id="KW-0746">Sphingolipid metabolism</keyword>
<dbReference type="EC" id="3.5.1.23" evidence="5"/>
<dbReference type="GO" id="GO:0042759">
    <property type="term" value="P:long-chain fatty acid biosynthetic process"/>
    <property type="evidence" value="ECO:0007669"/>
    <property type="project" value="TreeGrafter"/>
</dbReference>
<proteinExistence type="inferred from homology"/>
<evidence type="ECO:0000259" key="8">
    <source>
        <dbReference type="Pfam" id="PF17048"/>
    </source>
</evidence>
<evidence type="ECO:0000313" key="9">
    <source>
        <dbReference type="EMBL" id="PYE19153.1"/>
    </source>
</evidence>
<feature type="binding site" evidence="4">
    <location>
        <position position="251"/>
    </location>
    <ligand>
        <name>Zn(2+)</name>
        <dbReference type="ChEBI" id="CHEBI:29105"/>
    </ligand>
</feature>
<dbReference type="GO" id="GO:0016020">
    <property type="term" value="C:membrane"/>
    <property type="evidence" value="ECO:0007669"/>
    <property type="project" value="GOC"/>
</dbReference>
<dbReference type="OrthoDB" id="6899210at2"/>
<evidence type="ECO:0000313" key="10">
    <source>
        <dbReference type="Proteomes" id="UP000247591"/>
    </source>
</evidence>
<dbReference type="PROSITE" id="PS51318">
    <property type="entry name" value="TAT"/>
    <property type="match status" value="1"/>
</dbReference>
<dbReference type="InterPro" id="IPR031331">
    <property type="entry name" value="NEUT/ALK_ceramidase_C"/>
</dbReference>
<keyword evidence="2 5" id="KW-0378">Hydrolase</keyword>
<feature type="domain" description="Neutral/alkaline non-lysosomal ceramidase C-terminal" evidence="8">
    <location>
        <begin position="527"/>
        <end position="686"/>
    </location>
</feature>
<feature type="domain" description="Neutral/alkaline non-lysosomal ceramidase N-terminal" evidence="7">
    <location>
        <begin position="51"/>
        <end position="525"/>
    </location>
</feature>
<sequence length="688" mass="73265">MDHPESRGARGPEISRRTLLGAAAAGTVVAGTAGALGLGATGTAGAASPVYLVGAGRADMTGAVAGQGMMGYSQPQQIAQGLHMRYWARAFIIVDNATGNRVVFVTADSACLFESIHLGVLRALQKRYGSLYTAKNVNLNATHNHNSCGGTAWDYAYSLAAFGFKKNSYDAEVGGIVDAVARAHDSLAPGTISLGRSELHNASAQRSRAAFDLNPAEDKKVFPGAVDPAVTVLRLAQSGKDIGVITWFSTHGTSIADHNRLITVDNKGYASHRWETDQPGLIAAFPQTNAGDMSPNLNLVPFSPSGPTKDNRANCAIIGERQYQAGREALADSSAMTRSGIDSVVHYVDFSDVAIDGSYTLDGKAARTSPAMMGAGAVATSTEDNFEQPLPFFYEGQVNPLVAALGGLDAPVSPWIRDVQAPKLIAFPLGLLPPWPWIPQVMPVQIMRIGDLVLAAAPAEFTIVSGLRVRRVVANALRIPMDNVLLQGFANGYSQYVTTPEEYVSQQYEGGETQFGRWTLPAYMQSFDKLASALARGTDLGRGPAPLDKSGIQPDLVPPPPPDAPPAGRRFGDVLLAPKSGYRAGESAIAEFVGAHPNNNLRRSDTYVSVERRSADGWIRVFDDNSWSTEFHWSRPEGSLDASVIKVIWAIPVGTSGTFRIRYFGDWKNPAGVVTGFAGTSRAFEVTA</sequence>
<keyword evidence="4" id="KW-0479">Metal-binding</keyword>
<keyword evidence="10" id="KW-1185">Reference proteome</keyword>
<comment type="catalytic activity">
    <reaction evidence="5">
        <text>an N-acylsphing-4-enine + H2O = sphing-4-enine + a fatty acid</text>
        <dbReference type="Rhea" id="RHEA:20856"/>
        <dbReference type="ChEBI" id="CHEBI:15377"/>
        <dbReference type="ChEBI" id="CHEBI:28868"/>
        <dbReference type="ChEBI" id="CHEBI:52639"/>
        <dbReference type="ChEBI" id="CHEBI:57756"/>
        <dbReference type="EC" id="3.5.1.23"/>
    </reaction>
</comment>
<evidence type="ECO:0000256" key="4">
    <source>
        <dbReference type="PIRSR" id="PIRSR606823-2"/>
    </source>
</evidence>
<evidence type="ECO:0000256" key="2">
    <source>
        <dbReference type="ARBA" id="ARBA00022801"/>
    </source>
</evidence>
<dbReference type="GO" id="GO:0046872">
    <property type="term" value="F:metal ion binding"/>
    <property type="evidence" value="ECO:0007669"/>
    <property type="project" value="UniProtKB-KW"/>
</dbReference>
<evidence type="ECO:0000256" key="6">
    <source>
        <dbReference type="SAM" id="MobiDB-lite"/>
    </source>
</evidence>
<evidence type="ECO:0000256" key="5">
    <source>
        <dbReference type="RuleBase" id="RU366019"/>
    </source>
</evidence>
<reference evidence="9 10" key="1">
    <citation type="submission" date="2018-06" db="EMBL/GenBank/DDBJ databases">
        <title>Genomic Encyclopedia of Type Strains, Phase IV (KMG-IV): sequencing the most valuable type-strain genomes for metagenomic binning, comparative biology and taxonomic classification.</title>
        <authorList>
            <person name="Goeker M."/>
        </authorList>
    </citation>
    <scope>NUCLEOTIDE SEQUENCE [LARGE SCALE GENOMIC DNA]</scope>
    <source>
        <strain evidence="9 10">DSM 45521</strain>
    </source>
</reference>
<dbReference type="Gene3D" id="2.60.40.2300">
    <property type="entry name" value="Neutral/alkaline non-lysosomal ceramidase, C-terminal domain"/>
    <property type="match status" value="1"/>
</dbReference>
<dbReference type="RefSeq" id="WP_110468402.1">
    <property type="nucleotide sequence ID" value="NZ_QJSP01000003.1"/>
</dbReference>
<dbReference type="InterPro" id="IPR006823">
    <property type="entry name" value="Ceramidase_alk"/>
</dbReference>
<gene>
    <name evidence="9" type="ORF">DFR67_10364</name>
</gene>
<accession>A0A318RLF9</accession>
<feature type="compositionally biased region" description="Pro residues" evidence="6">
    <location>
        <begin position="556"/>
        <end position="565"/>
    </location>
</feature>
<comment type="cofactor">
    <cofactor evidence="4">
        <name>Zn(2+)</name>
        <dbReference type="ChEBI" id="CHEBI:29105"/>
    </cofactor>
    <text evidence="4">Binds 1 zinc ion per subunit.</text>
</comment>
<dbReference type="InterPro" id="IPR038445">
    <property type="entry name" value="NCDase_C_sf"/>
</dbReference>
<protein>
    <recommendedName>
        <fullName evidence="5">Neutral ceramidase</fullName>
        <ecNumber evidence="5">3.5.1.23</ecNumber>
    </recommendedName>
</protein>
<dbReference type="GO" id="GO:0046512">
    <property type="term" value="P:sphingosine biosynthetic process"/>
    <property type="evidence" value="ECO:0007669"/>
    <property type="project" value="TreeGrafter"/>
</dbReference>
<evidence type="ECO:0000256" key="3">
    <source>
        <dbReference type="PIRSR" id="PIRSR606823-1"/>
    </source>
</evidence>
<dbReference type="GO" id="GO:0005576">
    <property type="term" value="C:extracellular region"/>
    <property type="evidence" value="ECO:0007669"/>
    <property type="project" value="TreeGrafter"/>
</dbReference>
<dbReference type="GO" id="GO:0017040">
    <property type="term" value="F:N-acylsphingosine amidohydrolase activity"/>
    <property type="evidence" value="ECO:0007669"/>
    <property type="project" value="UniProtKB-UniRule"/>
</dbReference>
<feature type="region of interest" description="Disordered" evidence="6">
    <location>
        <begin position="542"/>
        <end position="567"/>
    </location>
</feature>
<keyword evidence="5" id="KW-0443">Lipid metabolism</keyword>
<dbReference type="AlphaFoldDB" id="A0A318RLF9"/>
<dbReference type="PANTHER" id="PTHR12670">
    <property type="entry name" value="CERAMIDASE"/>
    <property type="match status" value="1"/>
</dbReference>
<evidence type="ECO:0000256" key="1">
    <source>
        <dbReference type="ARBA" id="ARBA00009835"/>
    </source>
</evidence>